<feature type="transmembrane region" description="Helical" evidence="3">
    <location>
        <begin position="6"/>
        <end position="24"/>
    </location>
</feature>
<keyword evidence="5" id="KW-1185">Reference proteome</keyword>
<dbReference type="RefSeq" id="WP_011838677.1">
    <property type="nucleotide sequence ID" value="NC_009033.1"/>
</dbReference>
<organism evidence="4 5">
    <name type="scientific">Staphylothermus marinus (strain ATCC 43588 / DSM 3639 / JCM 9404 / F1)</name>
    <dbReference type="NCBI Taxonomy" id="399550"/>
    <lineage>
        <taxon>Archaea</taxon>
        <taxon>Thermoproteota</taxon>
        <taxon>Thermoprotei</taxon>
        <taxon>Desulfurococcales</taxon>
        <taxon>Desulfurococcaceae</taxon>
        <taxon>Staphylothermus</taxon>
    </lineage>
</organism>
<dbReference type="GO" id="GO:0012505">
    <property type="term" value="C:endomembrane system"/>
    <property type="evidence" value="ECO:0007669"/>
    <property type="project" value="UniProtKB-SubCell"/>
</dbReference>
<evidence type="ECO:0000256" key="3">
    <source>
        <dbReference type="SAM" id="Phobius"/>
    </source>
</evidence>
<dbReference type="PANTHER" id="PTHR36838">
    <property type="entry name" value="AUXIN EFFLUX CARRIER FAMILY PROTEIN"/>
    <property type="match status" value="1"/>
</dbReference>
<dbReference type="HOGENOM" id="CLU_935739_0_0_2"/>
<feature type="transmembrane region" description="Helical" evidence="3">
    <location>
        <begin position="148"/>
        <end position="171"/>
    </location>
</feature>
<feature type="transmembrane region" description="Helical" evidence="3">
    <location>
        <begin position="183"/>
        <end position="205"/>
    </location>
</feature>
<keyword evidence="3" id="KW-0812">Transmembrane</keyword>
<dbReference type="OrthoDB" id="19040at2157"/>
<feature type="transmembrane region" description="Helical" evidence="3">
    <location>
        <begin position="66"/>
        <end position="84"/>
    </location>
</feature>
<dbReference type="KEGG" id="smr:Smar_0374"/>
<dbReference type="STRING" id="399550.Smar_0374"/>
<proteinExistence type="predicted"/>
<accession>A3DLH6</accession>
<dbReference type="Proteomes" id="UP000000254">
    <property type="component" value="Chromosome"/>
</dbReference>
<keyword evidence="2" id="KW-0813">Transport</keyword>
<dbReference type="eggNOG" id="arCOG04756">
    <property type="taxonomic scope" value="Archaea"/>
</dbReference>
<dbReference type="AlphaFoldDB" id="A3DLH6"/>
<dbReference type="GeneID" id="4907427"/>
<feature type="transmembrane region" description="Helical" evidence="3">
    <location>
        <begin position="36"/>
        <end position="54"/>
    </location>
</feature>
<evidence type="ECO:0000313" key="4">
    <source>
        <dbReference type="EMBL" id="ABN69486.1"/>
    </source>
</evidence>
<dbReference type="EMBL" id="CP000575">
    <property type="protein sequence ID" value="ABN69486.1"/>
    <property type="molecule type" value="Genomic_DNA"/>
</dbReference>
<dbReference type="Gene3D" id="1.20.1530.20">
    <property type="match status" value="1"/>
</dbReference>
<dbReference type="InterPro" id="IPR038770">
    <property type="entry name" value="Na+/solute_symporter_sf"/>
</dbReference>
<keyword evidence="3" id="KW-1133">Transmembrane helix</keyword>
<evidence type="ECO:0000256" key="1">
    <source>
        <dbReference type="ARBA" id="ARBA00004127"/>
    </source>
</evidence>
<reference evidence="5" key="1">
    <citation type="journal article" date="2009" name="BMC Genomics">
        <title>The complete genome sequence of Staphylothermus marinus reveals differences in sulfur metabolism among heterotrophic Crenarchaeota.</title>
        <authorList>
            <person name="Anderson I.J."/>
            <person name="Dharmarajan L."/>
            <person name="Rodriguez J."/>
            <person name="Hooper S."/>
            <person name="Porat I."/>
            <person name="Ulrich L.E."/>
            <person name="Elkins J.G."/>
            <person name="Mavromatis K."/>
            <person name="Sun H."/>
            <person name="Land M."/>
            <person name="Lapidus A."/>
            <person name="Lucas S."/>
            <person name="Barry K."/>
            <person name="Huber H."/>
            <person name="Zhulin I.B."/>
            <person name="Whitman W.B."/>
            <person name="Mukhopadhyay B."/>
            <person name="Woese C."/>
            <person name="Bristow J."/>
            <person name="Kyrpides N."/>
        </authorList>
    </citation>
    <scope>NUCLEOTIDE SEQUENCE [LARGE SCALE GENOMIC DNA]</scope>
    <source>
        <strain evidence="5">ATCC 43588 / DSM 3639 / JCM 9404 / F1</strain>
    </source>
</reference>
<name>A3DLH6_STAMF</name>
<protein>
    <submittedName>
        <fullName evidence="4">Auxin Efflux Carrier</fullName>
    </submittedName>
</protein>
<keyword evidence="3" id="KW-0472">Membrane</keyword>
<evidence type="ECO:0000256" key="2">
    <source>
        <dbReference type="ARBA" id="ARBA00022448"/>
    </source>
</evidence>
<comment type="subcellular location">
    <subcellularLocation>
        <location evidence="1">Endomembrane system</location>
        <topology evidence="1">Multi-pass membrane protein</topology>
    </subcellularLocation>
</comment>
<evidence type="ECO:0000313" key="5">
    <source>
        <dbReference type="Proteomes" id="UP000000254"/>
    </source>
</evidence>
<feature type="transmembrane region" description="Helical" evidence="3">
    <location>
        <begin position="273"/>
        <end position="295"/>
    </location>
</feature>
<reference evidence="4 5" key="2">
    <citation type="journal article" date="2009" name="Stand. Genomic Sci.">
        <title>Complete genome sequence of Staphylothermus marinus Stetter and Fiala 1986 type strain F1.</title>
        <authorList>
            <person name="Anderson I.J."/>
            <person name="Sun H."/>
            <person name="Lapidus A."/>
            <person name="Copeland A."/>
            <person name="Glavina Del Rio T."/>
            <person name="Tice H."/>
            <person name="Dalin E."/>
            <person name="Lucas S."/>
            <person name="Barry K."/>
            <person name="Land M."/>
            <person name="Richardson P."/>
            <person name="Huber H."/>
            <person name="Kyrpides N.C."/>
        </authorList>
    </citation>
    <scope>NUCLEOTIDE SEQUENCE [LARGE SCALE GENOMIC DNA]</scope>
    <source>
        <strain evidence="5">ATCC 43588 / DSM 3639 / JCM 9404 / F1</strain>
    </source>
</reference>
<dbReference type="PANTHER" id="PTHR36838:SF3">
    <property type="entry name" value="TRANSPORTER AUXIN EFFLUX CARRIER EC FAMILY"/>
    <property type="match status" value="1"/>
</dbReference>
<gene>
    <name evidence="4" type="ordered locus">Smar_0374</name>
</gene>
<sequence>MDPIVTVFLLFGFIGLGVLSRVLMGKNKLFNLFMNVLNKFIYYILLPFVFLDIFASRGVELADINIALTAFIYVVISVIVLLRIPLNYDRGLRNSIVITSIFQNNVFLGFPVLLIMFNDISAAAMYSLVIFILHILVAGLLAARKENILVSILKIPIIYGFIAGTIIHYIIYEQYQAITHITIYTHSLLSYSAVYVLGYTLPLTLSHIKQYMKALYITGTWRFLASPLIHYTILSFLTIRPNLYWKEIMILSIMPPAVMNTVIARVYNWKPELVASTTLILTLTSLIIITAIILIQTI</sequence>
<feature type="transmembrane region" description="Helical" evidence="3">
    <location>
        <begin position="96"/>
        <end position="117"/>
    </location>
</feature>
<feature type="transmembrane region" description="Helical" evidence="3">
    <location>
        <begin position="123"/>
        <end position="141"/>
    </location>
</feature>